<sequence length="376" mass="43009">MLKPLCTSCCFLLAIYGLIDPHTARAQPSGNKQQEFLFHDSHFHLTNYVQEGTDIREFLEIMDDKVGRSMLCGIPLQQQWMYESTGDFAPTYYTQTDAPLYYYSFTDAMIAHAFLRLTPEQRKRFDPMITGFNPTDMYAADHIRRVLATFPGVFSGIGEFSIHKEFVSSKVAGEVATVENKALDRILEFAAEAGLPVVLHCDVNMPFPKPDQDPYIVEKLRGLARQHHDTVIIWAHLGLGRVVRPVENQLDMVERGLNDSESKNLHFDISWDEAAKYLVGSPEAVQKTADLINRFPERFLFGTDSVAPETQQDYMKVYRLYEPLFAKLTPKAKQMLLKGNYERIFDQARRSVRQWEADHLGRRTPIDSEQSASGSR</sequence>
<protein>
    <submittedName>
        <fullName evidence="2">Amidohydrolase family protein</fullName>
    </submittedName>
</protein>
<dbReference type="Gene3D" id="3.20.20.140">
    <property type="entry name" value="Metal-dependent hydrolases"/>
    <property type="match status" value="1"/>
</dbReference>
<evidence type="ECO:0000259" key="1">
    <source>
        <dbReference type="Pfam" id="PF04909"/>
    </source>
</evidence>
<name>A0ABT7PP52_9BACT</name>
<evidence type="ECO:0000313" key="2">
    <source>
        <dbReference type="EMBL" id="MDM4018246.1"/>
    </source>
</evidence>
<accession>A0ABT7PP52</accession>
<proteinExistence type="predicted"/>
<dbReference type="Proteomes" id="UP001239462">
    <property type="component" value="Unassembled WGS sequence"/>
</dbReference>
<dbReference type="Pfam" id="PF04909">
    <property type="entry name" value="Amidohydro_2"/>
    <property type="match status" value="1"/>
</dbReference>
<dbReference type="SUPFAM" id="SSF51556">
    <property type="entry name" value="Metallo-dependent hydrolases"/>
    <property type="match status" value="1"/>
</dbReference>
<dbReference type="RefSeq" id="WP_289165986.1">
    <property type="nucleotide sequence ID" value="NZ_JASZZN010000020.1"/>
</dbReference>
<feature type="domain" description="Amidohydrolase-related" evidence="1">
    <location>
        <begin position="90"/>
        <end position="346"/>
    </location>
</feature>
<dbReference type="InterPro" id="IPR032466">
    <property type="entry name" value="Metal_Hydrolase"/>
</dbReference>
<dbReference type="EMBL" id="JASZZN010000020">
    <property type="protein sequence ID" value="MDM4018246.1"/>
    <property type="molecule type" value="Genomic_DNA"/>
</dbReference>
<gene>
    <name evidence="2" type="ORF">QTN89_22540</name>
</gene>
<organism evidence="2 3">
    <name type="scientific">Roseiconus lacunae</name>
    <dbReference type="NCBI Taxonomy" id="2605694"/>
    <lineage>
        <taxon>Bacteria</taxon>
        <taxon>Pseudomonadati</taxon>
        <taxon>Planctomycetota</taxon>
        <taxon>Planctomycetia</taxon>
        <taxon>Pirellulales</taxon>
        <taxon>Pirellulaceae</taxon>
        <taxon>Roseiconus</taxon>
    </lineage>
</organism>
<evidence type="ECO:0000313" key="3">
    <source>
        <dbReference type="Proteomes" id="UP001239462"/>
    </source>
</evidence>
<keyword evidence="3" id="KW-1185">Reference proteome</keyword>
<reference evidence="2 3" key="1">
    <citation type="submission" date="2023-06" db="EMBL/GenBank/DDBJ databases">
        <title>Roseiconus lacunae JC819 isolated from Gulf of Mannar region, Tamil Nadu.</title>
        <authorList>
            <person name="Pk S."/>
            <person name="Ch S."/>
            <person name="Ch V.R."/>
        </authorList>
    </citation>
    <scope>NUCLEOTIDE SEQUENCE [LARGE SCALE GENOMIC DNA]</scope>
    <source>
        <strain evidence="2 3">JC819</strain>
    </source>
</reference>
<dbReference type="InterPro" id="IPR006680">
    <property type="entry name" value="Amidohydro-rel"/>
</dbReference>
<comment type="caution">
    <text evidence="2">The sequence shown here is derived from an EMBL/GenBank/DDBJ whole genome shotgun (WGS) entry which is preliminary data.</text>
</comment>